<protein>
    <submittedName>
        <fullName evidence="2">Uncharacterized protein</fullName>
    </submittedName>
</protein>
<dbReference type="AlphaFoldDB" id="A0A2Z6MNU1"/>
<organism evidence="2 3">
    <name type="scientific">Trifolium subterraneum</name>
    <name type="common">Subterranean clover</name>
    <dbReference type="NCBI Taxonomy" id="3900"/>
    <lineage>
        <taxon>Eukaryota</taxon>
        <taxon>Viridiplantae</taxon>
        <taxon>Streptophyta</taxon>
        <taxon>Embryophyta</taxon>
        <taxon>Tracheophyta</taxon>
        <taxon>Spermatophyta</taxon>
        <taxon>Magnoliopsida</taxon>
        <taxon>eudicotyledons</taxon>
        <taxon>Gunneridae</taxon>
        <taxon>Pentapetalae</taxon>
        <taxon>rosids</taxon>
        <taxon>fabids</taxon>
        <taxon>Fabales</taxon>
        <taxon>Fabaceae</taxon>
        <taxon>Papilionoideae</taxon>
        <taxon>50 kb inversion clade</taxon>
        <taxon>NPAAA clade</taxon>
        <taxon>Hologalegina</taxon>
        <taxon>IRL clade</taxon>
        <taxon>Trifolieae</taxon>
        <taxon>Trifolium</taxon>
    </lineage>
</organism>
<evidence type="ECO:0000256" key="1">
    <source>
        <dbReference type="SAM" id="MobiDB-lite"/>
    </source>
</evidence>
<name>A0A2Z6MNU1_TRISU</name>
<reference evidence="3" key="1">
    <citation type="journal article" date="2017" name="Front. Plant Sci.">
        <title>Climate Clever Clovers: New Paradigm to Reduce the Environmental Footprint of Ruminants by Breeding Low Methanogenic Forages Utilizing Haplotype Variation.</title>
        <authorList>
            <person name="Kaur P."/>
            <person name="Appels R."/>
            <person name="Bayer P.E."/>
            <person name="Keeble-Gagnere G."/>
            <person name="Wang J."/>
            <person name="Hirakawa H."/>
            <person name="Shirasawa K."/>
            <person name="Vercoe P."/>
            <person name="Stefanova K."/>
            <person name="Durmic Z."/>
            <person name="Nichols P."/>
            <person name="Revell C."/>
            <person name="Isobe S.N."/>
            <person name="Edwards D."/>
            <person name="Erskine W."/>
        </authorList>
    </citation>
    <scope>NUCLEOTIDE SEQUENCE [LARGE SCALE GENOMIC DNA]</scope>
    <source>
        <strain evidence="3">cv. Daliak</strain>
    </source>
</reference>
<proteinExistence type="predicted"/>
<dbReference type="Proteomes" id="UP000242715">
    <property type="component" value="Unassembled WGS sequence"/>
</dbReference>
<evidence type="ECO:0000313" key="2">
    <source>
        <dbReference type="EMBL" id="GAU25235.1"/>
    </source>
</evidence>
<gene>
    <name evidence="2" type="ORF">TSUD_17470</name>
</gene>
<feature type="region of interest" description="Disordered" evidence="1">
    <location>
        <begin position="74"/>
        <end position="93"/>
    </location>
</feature>
<accession>A0A2Z6MNU1</accession>
<evidence type="ECO:0000313" key="3">
    <source>
        <dbReference type="Proteomes" id="UP000242715"/>
    </source>
</evidence>
<sequence length="93" mass="10864">MFSKKTDGALDDDEECKRQIALATQDSVRQIDESMSLKTWTGVVGGKLKGMSRLTPIVDPEDDRPYHVYMVRKTRMKRKKKRNDEDEEKDEEE</sequence>
<dbReference type="EMBL" id="DF973307">
    <property type="protein sequence ID" value="GAU25235.1"/>
    <property type="molecule type" value="Genomic_DNA"/>
</dbReference>
<keyword evidence="3" id="KW-1185">Reference proteome</keyword>